<gene>
    <name evidence="1" type="ORF">crov328</name>
</gene>
<dbReference type="Proteomes" id="UP000029781">
    <property type="component" value="Segment"/>
</dbReference>
<sequence>MRIAVAECSVSDKALSLITDYAYSMLKYMGLNFCHFAMIYTTTGKAVKVYSFGYNHIRSNRSIHAEVDAINNLPPLRRKKKLVKVKLLVVRFSKRMKLADSRCCIRCCESIFKIPPLRGYTIENVAFSNESGCIEDHHPMTLLVDDEYHLSIYYAKRKYCPKIRNKIIANASPKVRLFMRKKKLIISIF</sequence>
<evidence type="ECO:0000313" key="1">
    <source>
        <dbReference type="EMBL" id="ADO67362.1"/>
    </source>
</evidence>
<dbReference type="RefSeq" id="YP_003969961.1">
    <property type="nucleotide sequence ID" value="NC_014637.1"/>
</dbReference>
<dbReference type="GeneID" id="9887731"/>
<proteinExistence type="predicted"/>
<accession>E3T599</accession>
<dbReference type="EMBL" id="GU244497">
    <property type="protein sequence ID" value="ADO67362.1"/>
    <property type="molecule type" value="Genomic_DNA"/>
</dbReference>
<organism evidence="1 2">
    <name type="scientific">Cafeteria roenbergensis virus (strain BV-PW1)</name>
    <name type="common">CroV</name>
    <dbReference type="NCBI Taxonomy" id="693272"/>
    <lineage>
        <taxon>Viruses</taxon>
        <taxon>Varidnaviria</taxon>
        <taxon>Bamfordvirae</taxon>
        <taxon>Nucleocytoviricota</taxon>
        <taxon>Megaviricetes</taxon>
        <taxon>Imitervirales</taxon>
        <taxon>Mimiviridae</taxon>
        <taxon>Aliimimivirinae</taxon>
        <taxon>Rheavirus</taxon>
        <taxon>Rheavirus sinusmexicani</taxon>
    </lineage>
</organism>
<evidence type="ECO:0000313" key="2">
    <source>
        <dbReference type="Proteomes" id="UP000029781"/>
    </source>
</evidence>
<reference evidence="1 2" key="1">
    <citation type="journal article" date="2010" name="Proc. Natl. Acad. Sci. U.S.A.">
        <title>Giant virus with a remarkable complement of genes infects marine zooplankton.</title>
        <authorList>
            <person name="Fischer M.G."/>
            <person name="Allen M.J."/>
            <person name="Wilson W.H."/>
            <person name="Suttle C.A."/>
        </authorList>
    </citation>
    <scope>NUCLEOTIDE SEQUENCE [LARGE SCALE GENOMIC DNA]</scope>
    <source>
        <strain evidence="1 2">BV-PW1</strain>
    </source>
</reference>
<organismHost>
    <name type="scientific">Cafeteria roenbergensis</name>
    <name type="common">Marine flagellate</name>
    <dbReference type="NCBI Taxonomy" id="33653"/>
</organismHost>
<dbReference type="KEGG" id="vg:9887731"/>
<name>E3T599_CROVB</name>
<keyword evidence="2" id="KW-1185">Reference proteome</keyword>
<protein>
    <submittedName>
        <fullName evidence="1">Uncharacterized protein</fullName>
    </submittedName>
</protein>